<dbReference type="InterPro" id="IPR013078">
    <property type="entry name" value="His_Pase_superF_clade-1"/>
</dbReference>
<evidence type="ECO:0000313" key="1">
    <source>
        <dbReference type="EMBL" id="OUZ40943.1"/>
    </source>
</evidence>
<evidence type="ECO:0000313" key="2">
    <source>
        <dbReference type="Proteomes" id="UP000196594"/>
    </source>
</evidence>
<dbReference type="SUPFAM" id="SSF53254">
    <property type="entry name" value="Phosphoglycerate mutase-like"/>
    <property type="match status" value="1"/>
</dbReference>
<name>A0ABX3ZME7_9BACL</name>
<keyword evidence="2" id="KW-1185">Reference proteome</keyword>
<dbReference type="Pfam" id="PF00300">
    <property type="entry name" value="His_Phos_1"/>
    <property type="match status" value="1"/>
</dbReference>
<organism evidence="1 2">
    <name type="scientific">Solibacillus kalamii</name>
    <dbReference type="NCBI Taxonomy" id="1748298"/>
    <lineage>
        <taxon>Bacteria</taxon>
        <taxon>Bacillati</taxon>
        <taxon>Bacillota</taxon>
        <taxon>Bacilli</taxon>
        <taxon>Bacillales</taxon>
        <taxon>Caryophanaceae</taxon>
        <taxon>Solibacillus</taxon>
    </lineage>
</organism>
<proteinExistence type="predicted"/>
<comment type="caution">
    <text evidence="1">The sequence shown here is derived from an EMBL/GenBank/DDBJ whole genome shotgun (WGS) entry which is preliminary data.</text>
</comment>
<dbReference type="Gene3D" id="3.40.50.1240">
    <property type="entry name" value="Phosphoglycerate mutase-like"/>
    <property type="match status" value="1"/>
</dbReference>
<sequence length="181" mass="20247">MNKTLLNALRNGGFIFYARHGEATVGSDLANLNFQNCLTQRNLSELGRRQAIYYGEILRYLRIPFEIPVSSSPYCRTIETAQLAFGSGNVQINPFWVEINRLSENLPSNDRQIILSNLQSILEYIPDKGKNKIIVDHIFPAKVGLGPTPSMGTVIIKPKGRGNGYDIVGQLSLEYWSTLDS</sequence>
<dbReference type="RefSeq" id="WP_087615739.1">
    <property type="nucleotide sequence ID" value="NZ_JAFBEY010000002.1"/>
</dbReference>
<dbReference type="EMBL" id="NHNT01000001">
    <property type="protein sequence ID" value="OUZ40943.1"/>
    <property type="molecule type" value="Genomic_DNA"/>
</dbReference>
<dbReference type="InterPro" id="IPR029033">
    <property type="entry name" value="His_PPase_superfam"/>
</dbReference>
<accession>A0ABX3ZME7</accession>
<protein>
    <submittedName>
        <fullName evidence="1">Histidine phosphatase family protein</fullName>
    </submittedName>
</protein>
<dbReference type="Proteomes" id="UP000196594">
    <property type="component" value="Unassembled WGS sequence"/>
</dbReference>
<dbReference type="CDD" id="cd07067">
    <property type="entry name" value="HP_PGM_like"/>
    <property type="match status" value="1"/>
</dbReference>
<gene>
    <name evidence="1" type="ORF">CBM15_03435</name>
</gene>
<reference evidence="1 2" key="1">
    <citation type="journal article" date="2017" name="Int. J. Syst. Evol. Microbiol.">
        <title>Solibacillus kalamii sp. nov., isolated from a high-efficiency particulate arrestance filter system used in the International Space Station.</title>
        <authorList>
            <person name="Checinska Sielaff A."/>
            <person name="Kumar R.M."/>
            <person name="Pal D."/>
            <person name="Mayilraj S."/>
            <person name="Venkateswaran K."/>
        </authorList>
    </citation>
    <scope>NUCLEOTIDE SEQUENCE [LARGE SCALE GENOMIC DNA]</scope>
    <source>
        <strain evidence="1 2">ISSFR-015</strain>
    </source>
</reference>